<dbReference type="Proteomes" id="UP001285263">
    <property type="component" value="Unassembled WGS sequence"/>
</dbReference>
<name>A0ABU5DDP6_9BURK</name>
<keyword evidence="1" id="KW-0732">Signal</keyword>
<dbReference type="PROSITE" id="PS51257">
    <property type="entry name" value="PROKAR_LIPOPROTEIN"/>
    <property type="match status" value="1"/>
</dbReference>
<reference evidence="2 3" key="1">
    <citation type="submission" date="2023-11" db="EMBL/GenBank/DDBJ databases">
        <title>Paucibacter sp. nov., isolated from fresh soil in Korea.</title>
        <authorList>
            <person name="Le N.T.T."/>
        </authorList>
    </citation>
    <scope>NUCLEOTIDE SEQUENCE [LARGE SCALE GENOMIC DNA]</scope>
    <source>
        <strain evidence="2 3">R3-3</strain>
    </source>
</reference>
<evidence type="ECO:0000256" key="1">
    <source>
        <dbReference type="SAM" id="SignalP"/>
    </source>
</evidence>
<keyword evidence="3" id="KW-1185">Reference proteome</keyword>
<gene>
    <name evidence="2" type="ORF">SNE35_07825</name>
</gene>
<comment type="caution">
    <text evidence="2">The sequence shown here is derived from an EMBL/GenBank/DDBJ whole genome shotgun (WGS) entry which is preliminary data.</text>
</comment>
<feature type="signal peptide" evidence="1">
    <location>
        <begin position="1"/>
        <end position="20"/>
    </location>
</feature>
<sequence>MIGKAALVGTLGALALACQAGAPTTPQAPQIQEKKAMSATIYEALQVNADDSTQPLGTIAIEAGRLSIVNLADESRRARVQKSLDDLNNRPFLVQKAPPANDERYSIGAIELNRGEPGFDEVLIAKLESGHGIRLVQAGH</sequence>
<evidence type="ECO:0000313" key="2">
    <source>
        <dbReference type="EMBL" id="MDY0744410.1"/>
    </source>
</evidence>
<organism evidence="2 3">
    <name type="scientific">Roseateles agri</name>
    <dbReference type="NCBI Taxonomy" id="3098619"/>
    <lineage>
        <taxon>Bacteria</taxon>
        <taxon>Pseudomonadati</taxon>
        <taxon>Pseudomonadota</taxon>
        <taxon>Betaproteobacteria</taxon>
        <taxon>Burkholderiales</taxon>
        <taxon>Sphaerotilaceae</taxon>
        <taxon>Roseateles</taxon>
    </lineage>
</organism>
<feature type="chain" id="PRO_5047298455" evidence="1">
    <location>
        <begin position="21"/>
        <end position="140"/>
    </location>
</feature>
<protein>
    <submittedName>
        <fullName evidence="2">Uncharacterized protein</fullName>
    </submittedName>
</protein>
<dbReference type="EMBL" id="JAXCLA010000002">
    <property type="protein sequence ID" value="MDY0744410.1"/>
    <property type="molecule type" value="Genomic_DNA"/>
</dbReference>
<proteinExistence type="predicted"/>
<accession>A0ABU5DDP6</accession>
<evidence type="ECO:0000313" key="3">
    <source>
        <dbReference type="Proteomes" id="UP001285263"/>
    </source>
</evidence>